<dbReference type="Proteomes" id="UP001434883">
    <property type="component" value="Unassembled WGS sequence"/>
</dbReference>
<comment type="caution">
    <text evidence="2">The sequence shown here is derived from an EMBL/GenBank/DDBJ whole genome shotgun (WGS) entry which is preliminary data.</text>
</comment>
<accession>A0ABV0S924</accession>
<keyword evidence="1" id="KW-0812">Transmembrane</keyword>
<protein>
    <submittedName>
        <fullName evidence="2">Uncharacterized protein</fullName>
    </submittedName>
</protein>
<feature type="transmembrane region" description="Helical" evidence="1">
    <location>
        <begin position="20"/>
        <end position="37"/>
    </location>
</feature>
<keyword evidence="3" id="KW-1185">Reference proteome</keyword>
<evidence type="ECO:0000313" key="2">
    <source>
        <dbReference type="EMBL" id="MEQ2216794.1"/>
    </source>
</evidence>
<name>A0ABV0S924_9TELE</name>
<proteinExistence type="predicted"/>
<evidence type="ECO:0000313" key="3">
    <source>
        <dbReference type="Proteomes" id="UP001434883"/>
    </source>
</evidence>
<keyword evidence="1" id="KW-1133">Transmembrane helix</keyword>
<organism evidence="2 3">
    <name type="scientific">Xenoophorus captivus</name>
    <dbReference type="NCBI Taxonomy" id="1517983"/>
    <lineage>
        <taxon>Eukaryota</taxon>
        <taxon>Metazoa</taxon>
        <taxon>Chordata</taxon>
        <taxon>Craniata</taxon>
        <taxon>Vertebrata</taxon>
        <taxon>Euteleostomi</taxon>
        <taxon>Actinopterygii</taxon>
        <taxon>Neopterygii</taxon>
        <taxon>Teleostei</taxon>
        <taxon>Neoteleostei</taxon>
        <taxon>Acanthomorphata</taxon>
        <taxon>Ovalentaria</taxon>
        <taxon>Atherinomorphae</taxon>
        <taxon>Cyprinodontiformes</taxon>
        <taxon>Goodeidae</taxon>
        <taxon>Xenoophorus</taxon>
    </lineage>
</organism>
<reference evidence="2 3" key="1">
    <citation type="submission" date="2021-06" db="EMBL/GenBank/DDBJ databases">
        <authorList>
            <person name="Palmer J.M."/>
        </authorList>
    </citation>
    <scope>NUCLEOTIDE SEQUENCE [LARGE SCALE GENOMIC DNA]</scope>
    <source>
        <strain evidence="2 3">XC_2019</strain>
        <tissue evidence="2">Muscle</tissue>
    </source>
</reference>
<dbReference type="EMBL" id="JAHRIN010072220">
    <property type="protein sequence ID" value="MEQ2216794.1"/>
    <property type="molecule type" value="Genomic_DNA"/>
</dbReference>
<evidence type="ECO:0000256" key="1">
    <source>
        <dbReference type="SAM" id="Phobius"/>
    </source>
</evidence>
<keyword evidence="1" id="KW-0472">Membrane</keyword>
<gene>
    <name evidence="2" type="ORF">XENOCAPTIV_022421</name>
</gene>
<sequence length="103" mass="11506">MTYVALDHLSFVAIQHHIQFIYMVSLFAFAYLILLSGDNRAAVLAQHPKVTADQERGQVHITSGCYMPTYYPHLPPLSTGTAPSQSGYWSWASLQPQALTRNP</sequence>